<dbReference type="EMBL" id="FZOT01000008">
    <property type="protein sequence ID" value="SNS88835.1"/>
    <property type="molecule type" value="Genomic_DNA"/>
</dbReference>
<name>A0A239I5E4_9BURK</name>
<sequence>MQDRYLDPHQARSRQPTAYEDLLGDAIERAYAAGIHDLPGLVAQLNRSGPSCPGGVAWTEENYQAEIARLAADC</sequence>
<dbReference type="Proteomes" id="UP000198284">
    <property type="component" value="Unassembled WGS sequence"/>
</dbReference>
<evidence type="ECO:0000313" key="2">
    <source>
        <dbReference type="EMBL" id="SNS88835.1"/>
    </source>
</evidence>
<keyword evidence="3" id="KW-1185">Reference proteome</keyword>
<evidence type="ECO:0000259" key="1">
    <source>
        <dbReference type="Pfam" id="PF20552"/>
    </source>
</evidence>
<evidence type="ECO:0000313" key="3">
    <source>
        <dbReference type="Proteomes" id="UP000198284"/>
    </source>
</evidence>
<dbReference type="AlphaFoldDB" id="A0A239I5E4"/>
<reference evidence="2 3" key="1">
    <citation type="submission" date="2017-06" db="EMBL/GenBank/DDBJ databases">
        <authorList>
            <person name="Kim H.J."/>
            <person name="Triplett B.A."/>
        </authorList>
    </citation>
    <scope>NUCLEOTIDE SEQUENCE [LARGE SCALE GENOMIC DNA]</scope>
    <source>
        <strain evidence="2 3">U15</strain>
    </source>
</reference>
<dbReference type="OrthoDB" id="6909982at2"/>
<protein>
    <recommendedName>
        <fullName evidence="1">Recombinase-like domain-containing protein</fullName>
    </recommendedName>
</protein>
<feature type="domain" description="Recombinase-like" evidence="1">
    <location>
        <begin position="1"/>
        <end position="72"/>
    </location>
</feature>
<organism evidence="2 3">
    <name type="scientific">Noviherbaspirillum humi</name>
    <dbReference type="NCBI Taxonomy" id="1688639"/>
    <lineage>
        <taxon>Bacteria</taxon>
        <taxon>Pseudomonadati</taxon>
        <taxon>Pseudomonadota</taxon>
        <taxon>Betaproteobacteria</taxon>
        <taxon>Burkholderiales</taxon>
        <taxon>Oxalobacteraceae</taxon>
        <taxon>Noviherbaspirillum</taxon>
    </lineage>
</organism>
<accession>A0A239I5E4</accession>
<gene>
    <name evidence="2" type="ORF">SAMN06265795_108139</name>
</gene>
<dbReference type="InterPro" id="IPR046789">
    <property type="entry name" value="HTH_62"/>
</dbReference>
<proteinExistence type="predicted"/>
<dbReference type="Pfam" id="PF20552">
    <property type="entry name" value="HTH_62"/>
    <property type="match status" value="1"/>
</dbReference>